<protein>
    <submittedName>
        <fullName evidence="1">Uncharacterized protein</fullName>
    </submittedName>
</protein>
<accession>B4W534</accession>
<dbReference type="HOGENOM" id="CLU_2971612_0_0_3"/>
<dbReference type="AlphaFoldDB" id="B4W534"/>
<keyword evidence="2" id="KW-1185">Reference proteome</keyword>
<sequence length="58" mass="6402">MRAATEFSALGKVGAIASLIIVLLFFRSSSIDIFCWVSWRQPNLQLQLASISITGLLF</sequence>
<name>B4W534_9CYAN</name>
<evidence type="ECO:0000313" key="1">
    <source>
        <dbReference type="EMBL" id="EDX70722.1"/>
    </source>
</evidence>
<proteinExistence type="predicted"/>
<organism evidence="1 2">
    <name type="scientific">Coleofasciculus chthonoplastes PCC 7420</name>
    <dbReference type="NCBI Taxonomy" id="118168"/>
    <lineage>
        <taxon>Bacteria</taxon>
        <taxon>Bacillati</taxon>
        <taxon>Cyanobacteriota</taxon>
        <taxon>Cyanophyceae</taxon>
        <taxon>Coleofasciculales</taxon>
        <taxon>Coleofasciculaceae</taxon>
        <taxon>Coleofasciculus</taxon>
    </lineage>
</organism>
<evidence type="ECO:0000313" key="2">
    <source>
        <dbReference type="Proteomes" id="UP000003835"/>
    </source>
</evidence>
<dbReference type="Proteomes" id="UP000003835">
    <property type="component" value="Unassembled WGS sequence"/>
</dbReference>
<gene>
    <name evidence="1" type="ORF">MC7420_8150</name>
</gene>
<reference evidence="1 2" key="1">
    <citation type="submission" date="2008-07" db="EMBL/GenBank/DDBJ databases">
        <authorList>
            <person name="Tandeau de Marsac N."/>
            <person name="Ferriera S."/>
            <person name="Johnson J."/>
            <person name="Kravitz S."/>
            <person name="Beeson K."/>
            <person name="Sutton G."/>
            <person name="Rogers Y.-H."/>
            <person name="Friedman R."/>
            <person name="Frazier M."/>
            <person name="Venter J.C."/>
        </authorList>
    </citation>
    <scope>NUCLEOTIDE SEQUENCE [LARGE SCALE GENOMIC DNA]</scope>
    <source>
        <strain evidence="1 2">PCC 7420</strain>
    </source>
</reference>
<dbReference type="EMBL" id="DS989883">
    <property type="protein sequence ID" value="EDX70722.1"/>
    <property type="molecule type" value="Genomic_DNA"/>
</dbReference>